<keyword evidence="8" id="KW-0460">Magnesium</keyword>
<dbReference type="Gene3D" id="3.40.50.970">
    <property type="match status" value="1"/>
</dbReference>
<dbReference type="Pfam" id="PF16870">
    <property type="entry name" value="OxoGdeHyase_C"/>
    <property type="match status" value="1"/>
</dbReference>
<dbReference type="FunFam" id="3.40.50.12470:FF:000003">
    <property type="entry name" value="2-oxoglutarate dehydrogenase E1 component"/>
    <property type="match status" value="1"/>
</dbReference>
<keyword evidence="6" id="KW-0816">Tricarboxylic acid cycle</keyword>
<evidence type="ECO:0000313" key="19">
    <source>
        <dbReference type="EMBL" id="PWN29473.1"/>
    </source>
</evidence>
<dbReference type="NCBIfam" id="NF006914">
    <property type="entry name" value="PRK09404.1"/>
    <property type="match status" value="1"/>
</dbReference>
<dbReference type="GO" id="GO:0045252">
    <property type="term" value="C:oxoglutarate dehydrogenase complex"/>
    <property type="evidence" value="ECO:0007669"/>
    <property type="project" value="TreeGrafter"/>
</dbReference>
<dbReference type="InterPro" id="IPR032106">
    <property type="entry name" value="2-oxogl_dehyd_N"/>
</dbReference>
<dbReference type="Pfam" id="PF02779">
    <property type="entry name" value="Transket_pyr"/>
    <property type="match status" value="1"/>
</dbReference>
<dbReference type="FunFam" id="1.10.287.1150:FF:000002">
    <property type="entry name" value="2-oxoglutarate dehydrogenase E1 component"/>
    <property type="match status" value="1"/>
</dbReference>
<dbReference type="RefSeq" id="XP_025364085.1">
    <property type="nucleotide sequence ID" value="XM_025507306.1"/>
</dbReference>
<dbReference type="PANTHER" id="PTHR23152">
    <property type="entry name" value="2-OXOGLUTARATE DEHYDROGENASE"/>
    <property type="match status" value="1"/>
</dbReference>
<dbReference type="OrthoDB" id="413077at2759"/>
<gene>
    <name evidence="19" type="ORF">BDZ90DRAFT_236850</name>
</gene>
<dbReference type="InterPro" id="IPR029061">
    <property type="entry name" value="THDP-binding"/>
</dbReference>
<dbReference type="GO" id="GO:0006099">
    <property type="term" value="P:tricarboxylic acid cycle"/>
    <property type="evidence" value="ECO:0007669"/>
    <property type="project" value="UniProtKB-KW"/>
</dbReference>
<evidence type="ECO:0000256" key="14">
    <source>
        <dbReference type="ARBA" id="ARBA00040267"/>
    </source>
</evidence>
<evidence type="ECO:0000256" key="10">
    <source>
        <dbReference type="ARBA" id="ARBA00023002"/>
    </source>
</evidence>
<dbReference type="InterPro" id="IPR001017">
    <property type="entry name" value="DH_E1"/>
</dbReference>
<dbReference type="AlphaFoldDB" id="A0A316UZX6"/>
<evidence type="ECO:0000256" key="2">
    <source>
        <dbReference type="ARBA" id="ARBA00001964"/>
    </source>
</evidence>
<dbReference type="InterPro" id="IPR005475">
    <property type="entry name" value="Transketolase-like_Pyr-bd"/>
</dbReference>
<reference evidence="19 20" key="1">
    <citation type="journal article" date="2018" name="Mol. Biol. Evol.">
        <title>Broad Genomic Sampling Reveals a Smut Pathogenic Ancestry of the Fungal Clade Ustilaginomycotina.</title>
        <authorList>
            <person name="Kijpornyongpan T."/>
            <person name="Mondo S.J."/>
            <person name="Barry K."/>
            <person name="Sandor L."/>
            <person name="Lee J."/>
            <person name="Lipzen A."/>
            <person name="Pangilinan J."/>
            <person name="LaButti K."/>
            <person name="Hainaut M."/>
            <person name="Henrissat B."/>
            <person name="Grigoriev I.V."/>
            <person name="Spatafora J.W."/>
            <person name="Aime M.C."/>
        </authorList>
    </citation>
    <scope>NUCLEOTIDE SEQUENCE [LARGE SCALE GENOMIC DNA]</scope>
    <source>
        <strain evidence="19 20">MCA 5214</strain>
    </source>
</reference>
<evidence type="ECO:0000256" key="7">
    <source>
        <dbReference type="ARBA" id="ARBA00022723"/>
    </source>
</evidence>
<evidence type="ECO:0000256" key="15">
    <source>
        <dbReference type="ARBA" id="ARBA00042984"/>
    </source>
</evidence>
<dbReference type="GO" id="GO:0030976">
    <property type="term" value="F:thiamine pyrophosphate binding"/>
    <property type="evidence" value="ECO:0007669"/>
    <property type="project" value="InterPro"/>
</dbReference>
<evidence type="ECO:0000256" key="12">
    <source>
        <dbReference type="ARBA" id="ARBA00023128"/>
    </source>
</evidence>
<dbReference type="InterPro" id="IPR031717">
    <property type="entry name" value="ODO-1/KGD_C"/>
</dbReference>
<dbReference type="Gene3D" id="1.10.287.1150">
    <property type="entry name" value="TPP helical domain"/>
    <property type="match status" value="1"/>
</dbReference>
<evidence type="ECO:0000256" key="9">
    <source>
        <dbReference type="ARBA" id="ARBA00022946"/>
    </source>
</evidence>
<feature type="compositionally biased region" description="Low complexity" evidence="17">
    <location>
        <begin position="47"/>
        <end position="62"/>
    </location>
</feature>
<evidence type="ECO:0000256" key="11">
    <source>
        <dbReference type="ARBA" id="ARBA00023052"/>
    </source>
</evidence>
<comment type="cofactor">
    <cofactor evidence="2">
        <name>thiamine diphosphate</name>
        <dbReference type="ChEBI" id="CHEBI:58937"/>
    </cofactor>
</comment>
<dbReference type="FunFam" id="3.40.50.970:FF:000002">
    <property type="entry name" value="2-oxoglutarate dehydrogenase, E1 component"/>
    <property type="match status" value="1"/>
</dbReference>
<dbReference type="Gene3D" id="3.40.50.11610">
    <property type="entry name" value="Multifunctional 2-oxoglutarate metabolism enzyme, C-terminal domain"/>
    <property type="match status" value="1"/>
</dbReference>
<evidence type="ECO:0000313" key="20">
    <source>
        <dbReference type="Proteomes" id="UP000245884"/>
    </source>
</evidence>
<keyword evidence="11" id="KW-0786">Thiamine pyrophosphate</keyword>
<evidence type="ECO:0000256" key="6">
    <source>
        <dbReference type="ARBA" id="ARBA00022532"/>
    </source>
</evidence>
<dbReference type="PIRSF" id="PIRSF000157">
    <property type="entry name" value="Oxoglu_dh_E1"/>
    <property type="match status" value="1"/>
</dbReference>
<dbReference type="Proteomes" id="UP000245884">
    <property type="component" value="Unassembled WGS sequence"/>
</dbReference>
<dbReference type="EMBL" id="KZ819663">
    <property type="protein sequence ID" value="PWN29473.1"/>
    <property type="molecule type" value="Genomic_DNA"/>
</dbReference>
<dbReference type="GeneID" id="37029129"/>
<evidence type="ECO:0000256" key="13">
    <source>
        <dbReference type="ARBA" id="ARBA00037426"/>
    </source>
</evidence>
<feature type="region of interest" description="Disordered" evidence="17">
    <location>
        <begin position="47"/>
        <end position="67"/>
    </location>
</feature>
<dbReference type="NCBIfam" id="TIGR00239">
    <property type="entry name" value="2oxo_dh_E1"/>
    <property type="match status" value="1"/>
</dbReference>
<comment type="subcellular location">
    <subcellularLocation>
        <location evidence="3">Mitochondrion matrix</location>
    </subcellularLocation>
</comment>
<evidence type="ECO:0000256" key="4">
    <source>
        <dbReference type="ARBA" id="ARBA00006936"/>
    </source>
</evidence>
<evidence type="ECO:0000256" key="17">
    <source>
        <dbReference type="SAM" id="MobiDB-lite"/>
    </source>
</evidence>
<dbReference type="STRING" id="1569628.A0A316UZX6"/>
<keyword evidence="20" id="KW-1185">Reference proteome</keyword>
<dbReference type="InterPro" id="IPR042179">
    <property type="entry name" value="KGD_C_sf"/>
</dbReference>
<comment type="cofactor">
    <cofactor evidence="1">
        <name>Mg(2+)</name>
        <dbReference type="ChEBI" id="CHEBI:18420"/>
    </cofactor>
</comment>
<comment type="function">
    <text evidence="13">The 2-oxoglutarate dehydrogenase complex catalyzes the overall conversion of 2-oxoglutarate to succinyl-CoA and CO(2). It contains multiple copies of three enzymatic components: 2-oxoglutarate dehydrogenase (E1), dihydrolipoamide succinyltransferase (E2) and lipoamide dehydrogenase (E3).</text>
</comment>
<evidence type="ECO:0000256" key="1">
    <source>
        <dbReference type="ARBA" id="ARBA00001946"/>
    </source>
</evidence>
<keyword evidence="12" id="KW-0496">Mitochondrion</keyword>
<evidence type="ECO:0000256" key="8">
    <source>
        <dbReference type="ARBA" id="ARBA00022842"/>
    </source>
</evidence>
<dbReference type="PANTHER" id="PTHR23152:SF4">
    <property type="entry name" value="2-OXOADIPATE DEHYDROGENASE COMPLEX COMPONENT E1"/>
    <property type="match status" value="1"/>
</dbReference>
<evidence type="ECO:0000256" key="5">
    <source>
        <dbReference type="ARBA" id="ARBA00012280"/>
    </source>
</evidence>
<dbReference type="Gene3D" id="3.40.50.12470">
    <property type="match status" value="1"/>
</dbReference>
<dbReference type="SUPFAM" id="SSF52518">
    <property type="entry name" value="Thiamin diphosphate-binding fold (THDP-binding)"/>
    <property type="match status" value="2"/>
</dbReference>
<feature type="domain" description="Transketolase-like pyrimidine-binding" evidence="18">
    <location>
        <begin position="657"/>
        <end position="867"/>
    </location>
</feature>
<sequence length="1030" mass="115723">MLRTASLQLRATTLRSSLGTSRAIAAPRAPCLASAAAATRSFKTLSKSQQASAAPQQPSAPKGSDSFITTNNAYYAEEMHRRWKEDPSSVHSSWDVYFSGLDKGLSSEEAYRAPPTLMTLPVEAPPVHMGSSENSVDDHLKLQLLVRAYAVRGHRIARLDPLDIINAERDGAVPPELTIEHYGWTEKDLSREMQLGPGLLPNFVSAGVKKLTIGEVIEACKRMYCGSIGVQYVHIPDREKCDWLRERLETPEPFKYSIEEKRAILDRLIWSDSFERFIASKYPNEKRFGLEGGETLIPGVKSMIDRTVEHGADSITIGMPHRGRLNVLANVIRRPIEGILHQFAGEDVEGGGDVKYHLGANYVRPTPSGKKVSLSLVANPSHLEAEDPVVLGKTRAIQDFAGDKDHKTSMALLMHGDAAFAGQGVVYETMGMYNLPNYATGGTIHLVVNNQIGFTTDPRFARSTPYPSDIAKSIDAPIFHVNGDDPEAVTFVSQLAADWRAKFKKDVVIDLVCYRRHGHNETDQPSFTQPRMYEAIGKQASTFKQYSKKLVDEGSFTQKDIDEHEKWVWGLLEEAAEKSKSYKPGEREWLSSAWEGFPSPKELEETILEHKETGVEEEKLKHIGRKVSSFPDDFSVHRNLGRILKNRLKTIEDGENIDMPTGEALAFGSLAMEGNYIRVSGQDVERGTFSQRHAVLHDQKNEQIYTPLNDLSKDQAPFVICNSSLSEFGCLGFELGFSLVDPKNLTMWEAQFGDFANNAQCIIDQFIASGERKWLQRTGLVVNLPHGYDGQGPEHSSGRPERFLQLCDDNPFKFPDEQAMNRQHQDSNMAVTCLTEPANLFHVLRRQVHRGFRKPLINFFSKSLLRHPLARSKLEDFLPGKGGFRRFLPEKFPDEINKPEDIKRVIFCSGQVFVPLIEHRRANEIKDVAIVRLEQLSPFPYEDVVACLDSYPNAQVSFTQEEPMNGGFWDYVNPRLRTACRHTKHHKDSLTLLSSRPPYSSVATGSKKVHKAEVEQLMKDSYDLDRRASD</sequence>
<proteinExistence type="inferred from homology"/>
<comment type="catalytic activity">
    <reaction evidence="16">
        <text>N(6)-[(R)-lipoyl]-L-lysyl-[protein] + 2-oxoglutarate + H(+) = N(6)-[(R)-S(8)-succinyldihydrolipoyl]-L-lysyl-[protein] + CO2</text>
        <dbReference type="Rhea" id="RHEA:12188"/>
        <dbReference type="Rhea" id="RHEA-COMP:10474"/>
        <dbReference type="Rhea" id="RHEA-COMP:20092"/>
        <dbReference type="ChEBI" id="CHEBI:15378"/>
        <dbReference type="ChEBI" id="CHEBI:16526"/>
        <dbReference type="ChEBI" id="CHEBI:16810"/>
        <dbReference type="ChEBI" id="CHEBI:83099"/>
        <dbReference type="ChEBI" id="CHEBI:83120"/>
        <dbReference type="EC" id="1.2.4.2"/>
    </reaction>
</comment>
<evidence type="ECO:0000256" key="3">
    <source>
        <dbReference type="ARBA" id="ARBA00004305"/>
    </source>
</evidence>
<dbReference type="Pfam" id="PF00676">
    <property type="entry name" value="E1_dh"/>
    <property type="match status" value="1"/>
</dbReference>
<evidence type="ECO:0000256" key="16">
    <source>
        <dbReference type="ARBA" id="ARBA00051911"/>
    </source>
</evidence>
<dbReference type="Pfam" id="PF16078">
    <property type="entry name" value="2-oxogl_dehyd_N"/>
    <property type="match status" value="1"/>
</dbReference>
<dbReference type="CDD" id="cd02016">
    <property type="entry name" value="TPP_E1_OGDC_like"/>
    <property type="match status" value="1"/>
</dbReference>
<dbReference type="EC" id="1.2.4.2" evidence="5"/>
<dbReference type="NCBIfam" id="NF008907">
    <property type="entry name" value="PRK12270.1"/>
    <property type="match status" value="1"/>
</dbReference>
<keyword evidence="10" id="KW-0560">Oxidoreductase</keyword>
<dbReference type="SMART" id="SM00861">
    <property type="entry name" value="Transket_pyr"/>
    <property type="match status" value="1"/>
</dbReference>
<keyword evidence="7" id="KW-0479">Metal-binding</keyword>
<protein>
    <recommendedName>
        <fullName evidence="14">2-oxoglutarate dehydrogenase, mitochondrial</fullName>
        <ecNumber evidence="5">1.2.4.2</ecNumber>
    </recommendedName>
    <alternativeName>
        <fullName evidence="15">2-oxoglutarate dehydrogenase complex component E1</fullName>
    </alternativeName>
</protein>
<evidence type="ECO:0000259" key="18">
    <source>
        <dbReference type="SMART" id="SM00861"/>
    </source>
</evidence>
<accession>A0A316UZX6</accession>
<dbReference type="GO" id="GO:0004591">
    <property type="term" value="F:oxoglutarate dehydrogenase (succinyl-transferring) activity"/>
    <property type="evidence" value="ECO:0007669"/>
    <property type="project" value="UniProtKB-EC"/>
</dbReference>
<dbReference type="GO" id="GO:0046872">
    <property type="term" value="F:metal ion binding"/>
    <property type="evidence" value="ECO:0007669"/>
    <property type="project" value="UniProtKB-KW"/>
</dbReference>
<organism evidence="19 20">
    <name type="scientific">Jaminaea rosea</name>
    <dbReference type="NCBI Taxonomy" id="1569628"/>
    <lineage>
        <taxon>Eukaryota</taxon>
        <taxon>Fungi</taxon>
        <taxon>Dikarya</taxon>
        <taxon>Basidiomycota</taxon>
        <taxon>Ustilaginomycotina</taxon>
        <taxon>Exobasidiomycetes</taxon>
        <taxon>Microstromatales</taxon>
        <taxon>Microstromatales incertae sedis</taxon>
        <taxon>Jaminaea</taxon>
    </lineage>
</organism>
<keyword evidence="9" id="KW-0809">Transit peptide</keyword>
<name>A0A316UZX6_9BASI</name>
<comment type="similarity">
    <text evidence="4">Belongs to the alpha-ketoglutarate dehydrogenase family.</text>
</comment>
<dbReference type="GO" id="GO:0005759">
    <property type="term" value="C:mitochondrial matrix"/>
    <property type="evidence" value="ECO:0007669"/>
    <property type="project" value="UniProtKB-SubCell"/>
</dbReference>
<dbReference type="InterPro" id="IPR011603">
    <property type="entry name" value="2oxoglutarate_DH_E1"/>
</dbReference>
<dbReference type="FunFam" id="3.40.50.11610:FF:000009">
    <property type="entry name" value="2-oxoglutarate dehydrogenase E1 component"/>
    <property type="match status" value="1"/>
</dbReference>